<dbReference type="AlphaFoldDB" id="A0A0M3JJD0"/>
<reference evidence="1 2" key="2">
    <citation type="submission" date="2018-11" db="EMBL/GenBank/DDBJ databases">
        <authorList>
            <consortium name="Pathogen Informatics"/>
        </authorList>
    </citation>
    <scope>NUCLEOTIDE SEQUENCE [LARGE SCALE GENOMIC DNA]</scope>
</reference>
<keyword evidence="2" id="KW-1185">Reference proteome</keyword>
<protein>
    <submittedName>
        <fullName evidence="3">Class I SAM-dependent methyltransferase</fullName>
    </submittedName>
</protein>
<dbReference type="OrthoDB" id="3064516at2759"/>
<organism evidence="3">
    <name type="scientific">Anisakis simplex</name>
    <name type="common">Herring worm</name>
    <dbReference type="NCBI Taxonomy" id="6269"/>
    <lineage>
        <taxon>Eukaryota</taxon>
        <taxon>Metazoa</taxon>
        <taxon>Ecdysozoa</taxon>
        <taxon>Nematoda</taxon>
        <taxon>Chromadorea</taxon>
        <taxon>Rhabditida</taxon>
        <taxon>Spirurina</taxon>
        <taxon>Ascaridomorpha</taxon>
        <taxon>Ascaridoidea</taxon>
        <taxon>Anisakidae</taxon>
        <taxon>Anisakis</taxon>
        <taxon>Anisakis simplex complex</taxon>
    </lineage>
</organism>
<gene>
    <name evidence="1" type="ORF">ASIM_LOCUS7506</name>
</gene>
<evidence type="ECO:0000313" key="2">
    <source>
        <dbReference type="Proteomes" id="UP000267096"/>
    </source>
</evidence>
<name>A0A0M3JJD0_ANISI</name>
<dbReference type="WBParaSite" id="ASIM_0000774901-mRNA-1">
    <property type="protein sequence ID" value="ASIM_0000774901-mRNA-1"/>
    <property type="gene ID" value="ASIM_0000774901"/>
</dbReference>
<dbReference type="EMBL" id="UYRR01018269">
    <property type="protein sequence ID" value="VDK29353.1"/>
    <property type="molecule type" value="Genomic_DNA"/>
</dbReference>
<accession>A0A0M3JJD0</accession>
<proteinExistence type="predicted"/>
<evidence type="ECO:0000313" key="1">
    <source>
        <dbReference type="EMBL" id="VDK29353.1"/>
    </source>
</evidence>
<evidence type="ECO:0000313" key="3">
    <source>
        <dbReference type="WBParaSite" id="ASIM_0000774901-mRNA-1"/>
    </source>
</evidence>
<dbReference type="Proteomes" id="UP000267096">
    <property type="component" value="Unassembled WGS sequence"/>
</dbReference>
<reference evidence="3" key="1">
    <citation type="submission" date="2017-02" db="UniProtKB">
        <authorList>
            <consortium name="WormBaseParasite"/>
        </authorList>
    </citation>
    <scope>IDENTIFICATION</scope>
</reference>
<sequence>MSQQKEMEEDIAVRKFREYLRIHTEQPNPDYG</sequence>